<accession>A0A9N8H5P8</accession>
<dbReference type="Pfam" id="PF18761">
    <property type="entry name" value="Heliorhodopsin"/>
    <property type="match status" value="1"/>
</dbReference>
<evidence type="ECO:0000313" key="3">
    <source>
        <dbReference type="Proteomes" id="UP001153069"/>
    </source>
</evidence>
<dbReference type="AlphaFoldDB" id="A0A9N8H5P8"/>
<feature type="transmembrane region" description="Helical" evidence="1">
    <location>
        <begin position="168"/>
        <end position="187"/>
    </location>
</feature>
<keyword evidence="1" id="KW-0812">Transmembrane</keyword>
<feature type="transmembrane region" description="Helical" evidence="1">
    <location>
        <begin position="275"/>
        <end position="296"/>
    </location>
</feature>
<name>A0A9N8H5P8_9STRA</name>
<gene>
    <name evidence="2" type="ORF">SEMRO_149_G068370.1</name>
</gene>
<proteinExistence type="predicted"/>
<dbReference type="EMBL" id="CAICTM010000148">
    <property type="protein sequence ID" value="CAB9502868.1"/>
    <property type="molecule type" value="Genomic_DNA"/>
</dbReference>
<evidence type="ECO:0000313" key="2">
    <source>
        <dbReference type="EMBL" id="CAB9502868.1"/>
    </source>
</evidence>
<feature type="transmembrane region" description="Helical" evidence="1">
    <location>
        <begin position="237"/>
        <end position="263"/>
    </location>
</feature>
<feature type="transmembrane region" description="Helical" evidence="1">
    <location>
        <begin position="107"/>
        <end position="128"/>
    </location>
</feature>
<sequence length="299" mass="34693">MDNLEVDSSPEGHPDDTIVIHTTPEKLKEAERQLLEIQNLNPVPEALGKYSLRACIFQFCQASVLYYFASQSNSTWYWFTNYAAPEEDALSQPPRQPQSQEVCGFSILWYSPIFITLSGIEHFCCLYFRDSYLYYIARNQNPFRWTEYSFSASLMRVMIAQFAGVTDIHLLLLIFVLTALVIQLGASHEIFNAKARADGHPQNWRCFYLSWFAELTTWFLIFNYFGMRVKGGSQPDFIWVIMIVMFLLNSSFAVIFTLQWAQIPPFDDYVAGERAFIVLSFFSKTLLAWIAFGGVYRRY</sequence>
<keyword evidence="3" id="KW-1185">Reference proteome</keyword>
<dbReference type="OrthoDB" id="2129259at2759"/>
<reference evidence="2" key="1">
    <citation type="submission" date="2020-06" db="EMBL/GenBank/DDBJ databases">
        <authorList>
            <consortium name="Plant Systems Biology data submission"/>
        </authorList>
    </citation>
    <scope>NUCLEOTIDE SEQUENCE</scope>
    <source>
        <strain evidence="2">D6</strain>
    </source>
</reference>
<keyword evidence="1" id="KW-1133">Transmembrane helix</keyword>
<evidence type="ECO:0000256" key="1">
    <source>
        <dbReference type="SAM" id="Phobius"/>
    </source>
</evidence>
<organism evidence="2 3">
    <name type="scientific">Seminavis robusta</name>
    <dbReference type="NCBI Taxonomy" id="568900"/>
    <lineage>
        <taxon>Eukaryota</taxon>
        <taxon>Sar</taxon>
        <taxon>Stramenopiles</taxon>
        <taxon>Ochrophyta</taxon>
        <taxon>Bacillariophyta</taxon>
        <taxon>Bacillariophyceae</taxon>
        <taxon>Bacillariophycidae</taxon>
        <taxon>Naviculales</taxon>
        <taxon>Naviculaceae</taxon>
        <taxon>Seminavis</taxon>
    </lineage>
</organism>
<feature type="transmembrane region" description="Helical" evidence="1">
    <location>
        <begin position="207"/>
        <end position="225"/>
    </location>
</feature>
<keyword evidence="1" id="KW-0472">Membrane</keyword>
<protein>
    <submittedName>
        <fullName evidence="2">Uncharacterized protein</fullName>
    </submittedName>
</protein>
<dbReference type="Proteomes" id="UP001153069">
    <property type="component" value="Unassembled WGS sequence"/>
</dbReference>
<dbReference type="NCBIfam" id="NF038020">
    <property type="entry name" value="HeR"/>
    <property type="match status" value="1"/>
</dbReference>
<dbReference type="InterPro" id="IPR041113">
    <property type="entry name" value="Heliorhodopsin"/>
</dbReference>
<comment type="caution">
    <text evidence="2">The sequence shown here is derived from an EMBL/GenBank/DDBJ whole genome shotgun (WGS) entry which is preliminary data.</text>
</comment>